<evidence type="ECO:0000256" key="3">
    <source>
        <dbReference type="ARBA" id="ARBA00022723"/>
    </source>
</evidence>
<dbReference type="InterPro" id="IPR002386">
    <property type="entry name" value="Amicyanin/Pseudoazurin"/>
</dbReference>
<keyword evidence="6 7" id="KW-0186">Copper</keyword>
<dbReference type="PANTHER" id="PTHR36507">
    <property type="entry name" value="BLL1555 PROTEIN"/>
    <property type="match status" value="1"/>
</dbReference>
<dbReference type="OrthoDB" id="7306926at2"/>
<feature type="binding site" evidence="7">
    <location>
        <position position="99"/>
    </location>
    <ligand>
        <name>Cu cation</name>
        <dbReference type="ChEBI" id="CHEBI:23378"/>
    </ligand>
</feature>
<dbReference type="PRINTS" id="PR00155">
    <property type="entry name" value="AMICYANIN"/>
</dbReference>
<dbReference type="AlphaFoldDB" id="A0A512E4V1"/>
<keyword evidence="2" id="KW-0813">Transport</keyword>
<keyword evidence="5" id="KW-0249">Electron transport</keyword>
<evidence type="ECO:0000313" key="11">
    <source>
        <dbReference type="EMBL" id="GEO43765.1"/>
    </source>
</evidence>
<evidence type="ECO:0000256" key="5">
    <source>
        <dbReference type="ARBA" id="ARBA00022982"/>
    </source>
</evidence>
<feature type="binding site" evidence="7">
    <location>
        <position position="104"/>
    </location>
    <ligand>
        <name>Cu cation</name>
        <dbReference type="ChEBI" id="CHEBI:23378"/>
    </ligand>
</feature>
<dbReference type="InterPro" id="IPR000923">
    <property type="entry name" value="BlueCu_1"/>
</dbReference>
<comment type="cofactor">
    <cofactor evidence="7">
        <name>Cu cation</name>
        <dbReference type="ChEBI" id="CHEBI:23378"/>
    </cofactor>
    <text evidence="7">Binds 1 copper ion per subunit.</text>
</comment>
<comment type="caution">
    <text evidence="11">The sequence shown here is derived from an EMBL/GenBank/DDBJ whole genome shotgun (WGS) entry which is preliminary data.</text>
</comment>
<evidence type="ECO:0000256" key="8">
    <source>
        <dbReference type="SAM" id="MobiDB-lite"/>
    </source>
</evidence>
<evidence type="ECO:0000256" key="9">
    <source>
        <dbReference type="SAM" id="SignalP"/>
    </source>
</evidence>
<protein>
    <submittedName>
        <fullName evidence="11">Methylamine utilization protein</fullName>
    </submittedName>
</protein>
<feature type="signal peptide" evidence="9">
    <location>
        <begin position="1"/>
        <end position="23"/>
    </location>
</feature>
<dbReference type="Pfam" id="PF00127">
    <property type="entry name" value="Copper-bind"/>
    <property type="match status" value="1"/>
</dbReference>
<feature type="binding site" evidence="7">
    <location>
        <position position="59"/>
    </location>
    <ligand>
        <name>Cu cation</name>
        <dbReference type="ChEBI" id="CHEBI:23378"/>
    </ligand>
</feature>
<dbReference type="PANTHER" id="PTHR36507:SF1">
    <property type="entry name" value="BLL1555 PROTEIN"/>
    <property type="match status" value="1"/>
</dbReference>
<comment type="subcellular location">
    <subcellularLocation>
        <location evidence="1">Periplasm</location>
    </subcellularLocation>
</comment>
<dbReference type="Gene3D" id="2.60.40.420">
    <property type="entry name" value="Cupredoxins - blue copper proteins"/>
    <property type="match status" value="1"/>
</dbReference>
<accession>A0A512E4V1</accession>
<evidence type="ECO:0000256" key="1">
    <source>
        <dbReference type="ARBA" id="ARBA00004418"/>
    </source>
</evidence>
<proteinExistence type="predicted"/>
<keyword evidence="3 7" id="KW-0479">Metal-binding</keyword>
<feature type="region of interest" description="Disordered" evidence="8">
    <location>
        <begin position="62"/>
        <end position="88"/>
    </location>
</feature>
<evidence type="ECO:0000313" key="12">
    <source>
        <dbReference type="Proteomes" id="UP000321523"/>
    </source>
</evidence>
<evidence type="ECO:0000256" key="4">
    <source>
        <dbReference type="ARBA" id="ARBA00022764"/>
    </source>
</evidence>
<feature type="chain" id="PRO_5021705452" evidence="9">
    <location>
        <begin position="24"/>
        <end position="109"/>
    </location>
</feature>
<dbReference type="EMBL" id="BJYZ01000239">
    <property type="protein sequence ID" value="GEO43765.1"/>
    <property type="molecule type" value="Genomic_DNA"/>
</dbReference>
<dbReference type="RefSeq" id="WP_147041430.1">
    <property type="nucleotide sequence ID" value="NZ_BJYZ01000239.1"/>
</dbReference>
<dbReference type="SUPFAM" id="SSF49503">
    <property type="entry name" value="Cupredoxins"/>
    <property type="match status" value="1"/>
</dbReference>
<dbReference type="GO" id="GO:0009055">
    <property type="term" value="F:electron transfer activity"/>
    <property type="evidence" value="ECO:0007669"/>
    <property type="project" value="InterPro"/>
</dbReference>
<dbReference type="InterPro" id="IPR008972">
    <property type="entry name" value="Cupredoxin"/>
</dbReference>
<dbReference type="InterPro" id="IPR052721">
    <property type="entry name" value="ET_Amicyanin"/>
</dbReference>
<evidence type="ECO:0000256" key="6">
    <source>
        <dbReference type="ARBA" id="ARBA00023008"/>
    </source>
</evidence>
<evidence type="ECO:0000256" key="7">
    <source>
        <dbReference type="PIRSR" id="PIRSR602386-1"/>
    </source>
</evidence>
<feature type="binding site" evidence="7">
    <location>
        <position position="96"/>
    </location>
    <ligand>
        <name>Cu cation</name>
        <dbReference type="ChEBI" id="CHEBI:23378"/>
    </ligand>
</feature>
<keyword evidence="9" id="KW-0732">Signal</keyword>
<keyword evidence="12" id="KW-1185">Reference proteome</keyword>
<gene>
    <name evidence="11" type="ORF">SAE02_79130</name>
</gene>
<dbReference type="GO" id="GO:0005507">
    <property type="term" value="F:copper ion binding"/>
    <property type="evidence" value="ECO:0007669"/>
    <property type="project" value="InterPro"/>
</dbReference>
<dbReference type="GO" id="GO:0042597">
    <property type="term" value="C:periplasmic space"/>
    <property type="evidence" value="ECO:0007669"/>
    <property type="project" value="UniProtKB-SubCell"/>
</dbReference>
<keyword evidence="4" id="KW-0574">Periplasm</keyword>
<reference evidence="11 12" key="1">
    <citation type="submission" date="2019-07" db="EMBL/GenBank/DDBJ databases">
        <title>Whole genome shotgun sequence of Skermanella aerolata NBRC 106429.</title>
        <authorList>
            <person name="Hosoyama A."/>
            <person name="Uohara A."/>
            <person name="Ohji S."/>
            <person name="Ichikawa N."/>
        </authorList>
    </citation>
    <scope>NUCLEOTIDE SEQUENCE [LARGE SCALE GENOMIC DNA]</scope>
    <source>
        <strain evidence="11 12">NBRC 106429</strain>
    </source>
</reference>
<feature type="domain" description="Blue (type 1) copper" evidence="10">
    <location>
        <begin position="30"/>
        <end position="107"/>
    </location>
</feature>
<dbReference type="Proteomes" id="UP000321523">
    <property type="component" value="Unassembled WGS sequence"/>
</dbReference>
<evidence type="ECO:0000256" key="2">
    <source>
        <dbReference type="ARBA" id="ARBA00022448"/>
    </source>
</evidence>
<sequence length="109" mass="11408">MKTNTLVALATLSLIATGFGAQALAGTTISQKGKQFSQDAVTVKTGDKVTFVNDDTVAHNITVKDPTGGNHTGDLQKPGTQADLGFDKPGTHEVRCAIHPKMKMTVTAQ</sequence>
<evidence type="ECO:0000259" key="10">
    <source>
        <dbReference type="Pfam" id="PF00127"/>
    </source>
</evidence>
<name>A0A512E4V1_9PROT</name>
<organism evidence="11 12">
    <name type="scientific">Skermanella aerolata</name>
    <dbReference type="NCBI Taxonomy" id="393310"/>
    <lineage>
        <taxon>Bacteria</taxon>
        <taxon>Pseudomonadati</taxon>
        <taxon>Pseudomonadota</taxon>
        <taxon>Alphaproteobacteria</taxon>
        <taxon>Rhodospirillales</taxon>
        <taxon>Azospirillaceae</taxon>
        <taxon>Skermanella</taxon>
    </lineage>
</organism>